<evidence type="ECO:0000313" key="1">
    <source>
        <dbReference type="EMBL" id="RHW16348.1"/>
    </source>
</evidence>
<evidence type="ECO:0000313" key="2">
    <source>
        <dbReference type="Proteomes" id="UP000266693"/>
    </source>
</evidence>
<protein>
    <submittedName>
        <fullName evidence="1">DUF72 domain-containing protein</fullName>
    </submittedName>
</protein>
<dbReference type="InterPro" id="IPR036520">
    <property type="entry name" value="UPF0759_sf"/>
</dbReference>
<comment type="caution">
    <text evidence="1">The sequence shown here is derived from an EMBL/GenBank/DDBJ whole genome shotgun (WGS) entry which is preliminary data.</text>
</comment>
<dbReference type="AlphaFoldDB" id="A0A396RJK9"/>
<dbReference type="Proteomes" id="UP000266693">
    <property type="component" value="Unassembled WGS sequence"/>
</dbReference>
<sequence length="250" mass="28960">MSHSKRADIRVGCSGWNYRHWRGAFYPEKLPVKSWFSHYAEHFDTVEINNSFYRLPRAETFDAWREQAPAGFCYAVKANRYLTQAKKLKNCEQPLARMIAPTRHLESTLGPILFQLPPRFRLNLERLESFLVLLPDDVTAVFEFRDKSWLIPDTLDLLERHGASFCAHDMPGLATPRWATGPAAYVRFHGGEGKYWGRYSDEALLDWSDWMVEQARAGRAVWAYFNNDAEAHAIHDALTLKAMIRQRKPG</sequence>
<dbReference type="Gene3D" id="3.20.20.410">
    <property type="entry name" value="Protein of unknown function UPF0759"/>
    <property type="match status" value="1"/>
</dbReference>
<dbReference type="Pfam" id="PF01904">
    <property type="entry name" value="DUF72"/>
    <property type="match status" value="1"/>
</dbReference>
<dbReference type="InterPro" id="IPR002763">
    <property type="entry name" value="DUF72"/>
</dbReference>
<dbReference type="PANTHER" id="PTHR30348:SF4">
    <property type="entry name" value="DUF72 DOMAIN-CONTAINING PROTEIN"/>
    <property type="match status" value="1"/>
</dbReference>
<dbReference type="PANTHER" id="PTHR30348">
    <property type="entry name" value="UNCHARACTERIZED PROTEIN YECE"/>
    <property type="match status" value="1"/>
</dbReference>
<dbReference type="EMBL" id="QWLV01000010">
    <property type="protein sequence ID" value="RHW16348.1"/>
    <property type="molecule type" value="Genomic_DNA"/>
</dbReference>
<proteinExistence type="predicted"/>
<reference evidence="1 2" key="1">
    <citation type="submission" date="2018-08" db="EMBL/GenBank/DDBJ databases">
        <title>The multiple taxonomic identification of Sphingomonas gilva.</title>
        <authorList>
            <person name="Zhu D."/>
            <person name="Zheng S."/>
        </authorList>
    </citation>
    <scope>NUCLEOTIDE SEQUENCE [LARGE SCALE GENOMIC DNA]</scope>
    <source>
        <strain evidence="1 2">ZDH117</strain>
    </source>
</reference>
<gene>
    <name evidence="1" type="ORF">D1610_16045</name>
</gene>
<organism evidence="1 2">
    <name type="scientific">Sphingomonas gilva</name>
    <dbReference type="NCBI Taxonomy" id="2305907"/>
    <lineage>
        <taxon>Bacteria</taxon>
        <taxon>Pseudomonadati</taxon>
        <taxon>Pseudomonadota</taxon>
        <taxon>Alphaproteobacteria</taxon>
        <taxon>Sphingomonadales</taxon>
        <taxon>Sphingomonadaceae</taxon>
        <taxon>Sphingomonas</taxon>
    </lineage>
</organism>
<name>A0A396RJK9_9SPHN</name>
<keyword evidence="2" id="KW-1185">Reference proteome</keyword>
<dbReference type="RefSeq" id="WP_118865215.1">
    <property type="nucleotide sequence ID" value="NZ_QWLV01000010.1"/>
</dbReference>
<dbReference type="SUPFAM" id="SSF117396">
    <property type="entry name" value="TM1631-like"/>
    <property type="match status" value="1"/>
</dbReference>
<accession>A0A396RJK9</accession>
<dbReference type="OrthoDB" id="9780310at2"/>